<dbReference type="PANTHER" id="PTHR11361:SF34">
    <property type="entry name" value="DNA MISMATCH REPAIR PROTEIN MSH1, MITOCHONDRIAL"/>
    <property type="match status" value="1"/>
</dbReference>
<accession>A0A3Q8CPV5</accession>
<protein>
    <recommendedName>
        <fullName evidence="4">DNA mismatch repair proteins mutS family domain-containing protein</fullName>
    </recommendedName>
</protein>
<dbReference type="GO" id="GO:0030983">
    <property type="term" value="F:mismatched DNA binding"/>
    <property type="evidence" value="ECO:0007669"/>
    <property type="project" value="InterPro"/>
</dbReference>
<proteinExistence type="predicted"/>
<dbReference type="Pfam" id="PF00488">
    <property type="entry name" value="MutS_V"/>
    <property type="match status" value="1"/>
</dbReference>
<keyword evidence="1" id="KW-0547">Nucleotide-binding</keyword>
<dbReference type="PANTHER" id="PTHR11361">
    <property type="entry name" value="DNA MISMATCH REPAIR PROTEIN MUTS FAMILY MEMBER"/>
    <property type="match status" value="1"/>
</dbReference>
<dbReference type="GO" id="GO:0006298">
    <property type="term" value="P:mismatch repair"/>
    <property type="evidence" value="ECO:0007669"/>
    <property type="project" value="InterPro"/>
</dbReference>
<reference evidence="5 6" key="1">
    <citation type="submission" date="2016-11" db="EMBL/GenBank/DDBJ databases">
        <title>Interaction between Lactobacillus species and yeast in water kefir.</title>
        <authorList>
            <person name="Behr J."/>
            <person name="Xu D."/>
            <person name="Vogel R.F."/>
        </authorList>
    </citation>
    <scope>NUCLEOTIDE SEQUENCE [LARGE SCALE GENOMIC DNA]</scope>
    <source>
        <strain evidence="5 6">TMW 1.1827</strain>
    </source>
</reference>
<dbReference type="SMART" id="SM00534">
    <property type="entry name" value="MUTSac"/>
    <property type="match status" value="1"/>
</dbReference>
<keyword evidence="6" id="KW-1185">Reference proteome</keyword>
<evidence type="ECO:0000313" key="5">
    <source>
        <dbReference type="EMBL" id="AUJ32892.1"/>
    </source>
</evidence>
<dbReference type="KEGG" id="lng:BSQ50_10295"/>
<dbReference type="GO" id="GO:0140664">
    <property type="term" value="F:ATP-dependent DNA damage sensor activity"/>
    <property type="evidence" value="ECO:0007669"/>
    <property type="project" value="InterPro"/>
</dbReference>
<dbReference type="InterPro" id="IPR045076">
    <property type="entry name" value="MutS"/>
</dbReference>
<gene>
    <name evidence="5" type="ORF">BSQ50_10295</name>
</gene>
<sequence length="509" mass="57683">MKVQLIDLTDTFATPFKLTQIQQLTYQELELEPVLSVMAKNDEHIQQAVLTGWFTSMLPTEQLKYRQATIRDALSNAKLIQELYQLSDTTILQVIDEGWGLLMGSASYQVSSKANLIKIFLQAIEKIQAQAANNWQSTAFKHFFQRLAQTFSQEKLKQMYQVIASLGDYSPSYAFSTNLFDGLQGKMSELDYYTKQTRATQFFKGVQMQLSTNFVSFVIGDRDDNSSQALGRYENRAMWGLATEVSNTFNELRHFFNELRAQLAFMQGVINLKQALPENTPLSFAEYSLEIKIVDLRNVVLLLNHPARDVVGNSFTSNRKPLWIISGANQGGKTTTLRSLGQAQLMGQSGMFVAAQSFNCNKFKQVVTHFKREEDTQLNTGKLAEELQRMQRIIANLQQPALILMNESFSSTNEHEGSIINSQIMAGLVNSGVTLIAVTHQYEFSKMFASYSKITPLYFRAERQADGQRSFKIIPGQPRETSYGLDIFNRFFAPKTNEKTTGDDIEESN</sequence>
<evidence type="ECO:0000313" key="6">
    <source>
        <dbReference type="Proteomes" id="UP000324497"/>
    </source>
</evidence>
<keyword evidence="3" id="KW-0238">DNA-binding</keyword>
<name>A0A3Q8CPV5_9LACO</name>
<evidence type="ECO:0000256" key="1">
    <source>
        <dbReference type="ARBA" id="ARBA00022741"/>
    </source>
</evidence>
<dbReference type="RefSeq" id="WP_148127134.1">
    <property type="nucleotide sequence ID" value="NZ_CP018180.1"/>
</dbReference>
<dbReference type="InterPro" id="IPR027417">
    <property type="entry name" value="P-loop_NTPase"/>
</dbReference>
<evidence type="ECO:0000256" key="3">
    <source>
        <dbReference type="ARBA" id="ARBA00023125"/>
    </source>
</evidence>
<keyword evidence="2" id="KW-0067">ATP-binding</keyword>
<dbReference type="EMBL" id="CP018180">
    <property type="protein sequence ID" value="AUJ32892.1"/>
    <property type="molecule type" value="Genomic_DNA"/>
</dbReference>
<dbReference type="GO" id="GO:0005829">
    <property type="term" value="C:cytosol"/>
    <property type="evidence" value="ECO:0007669"/>
    <property type="project" value="TreeGrafter"/>
</dbReference>
<dbReference type="Gene3D" id="3.40.50.300">
    <property type="entry name" value="P-loop containing nucleotide triphosphate hydrolases"/>
    <property type="match status" value="1"/>
</dbReference>
<feature type="domain" description="DNA mismatch repair proteins mutS family" evidence="4">
    <location>
        <begin position="320"/>
        <end position="501"/>
    </location>
</feature>
<evidence type="ECO:0000256" key="2">
    <source>
        <dbReference type="ARBA" id="ARBA00022840"/>
    </source>
</evidence>
<organism evidence="5 6">
    <name type="scientific">Liquorilactobacillus nagelii</name>
    <dbReference type="NCBI Taxonomy" id="82688"/>
    <lineage>
        <taxon>Bacteria</taxon>
        <taxon>Bacillati</taxon>
        <taxon>Bacillota</taxon>
        <taxon>Bacilli</taxon>
        <taxon>Lactobacillales</taxon>
        <taxon>Lactobacillaceae</taxon>
        <taxon>Liquorilactobacillus</taxon>
    </lineage>
</organism>
<dbReference type="GO" id="GO:0005524">
    <property type="term" value="F:ATP binding"/>
    <property type="evidence" value="ECO:0007669"/>
    <property type="project" value="UniProtKB-KW"/>
</dbReference>
<evidence type="ECO:0000259" key="4">
    <source>
        <dbReference type="SMART" id="SM00534"/>
    </source>
</evidence>
<dbReference type="InterPro" id="IPR000432">
    <property type="entry name" value="DNA_mismatch_repair_MutS_C"/>
</dbReference>
<dbReference type="AlphaFoldDB" id="A0A3Q8CPV5"/>
<dbReference type="SUPFAM" id="SSF52540">
    <property type="entry name" value="P-loop containing nucleoside triphosphate hydrolases"/>
    <property type="match status" value="1"/>
</dbReference>
<dbReference type="Proteomes" id="UP000324497">
    <property type="component" value="Chromosome"/>
</dbReference>